<gene>
    <name evidence="1" type="primary">anmK</name>
    <name evidence="2" type="ORF">SASC598J21_012880</name>
</gene>
<comment type="function">
    <text evidence="1">Catalyzes the specific phosphorylation of 1,6-anhydro-N-acetylmuramic acid (anhMurNAc) with the simultaneous cleavage of the 1,6-anhydro ring, generating MurNAc-6-P. Is required for the utilization of anhMurNAc either imported from the medium or derived from its own cell wall murein, and thus plays a role in cell wall recycling.</text>
</comment>
<dbReference type="InterPro" id="IPR005338">
    <property type="entry name" value="Anhydro_N_Ac-Mur_kinase"/>
</dbReference>
<dbReference type="CDD" id="cd24050">
    <property type="entry name" value="ASKHA_NBD_ANMK"/>
    <property type="match status" value="1"/>
</dbReference>
<accession>A0A074W0G6</accession>
<comment type="caution">
    <text evidence="2">The sequence shown here is derived from an EMBL/GenBank/DDBJ whole genome shotgun (WGS) entry which is preliminary data.</text>
</comment>
<dbReference type="EC" id="2.7.1.170" evidence="1"/>
<keyword evidence="2" id="KW-0378">Hydrolase</keyword>
<dbReference type="GO" id="GO:0008237">
    <property type="term" value="F:metallopeptidase activity"/>
    <property type="evidence" value="ECO:0007669"/>
    <property type="project" value="UniProtKB-KW"/>
</dbReference>
<proteinExistence type="inferred from homology"/>
<dbReference type="GO" id="GO:0016301">
    <property type="term" value="F:kinase activity"/>
    <property type="evidence" value="ECO:0007669"/>
    <property type="project" value="UniProtKB-KW"/>
</dbReference>
<dbReference type="AlphaFoldDB" id="A0A074W0G6"/>
<dbReference type="UniPathway" id="UPA00343"/>
<comment type="similarity">
    <text evidence="1">Belongs to the anhydro-N-acetylmuramic acid kinase family.</text>
</comment>
<comment type="catalytic activity">
    <reaction evidence="1">
        <text>1,6-anhydro-N-acetyl-beta-muramate + ATP + H2O = N-acetyl-D-muramate 6-phosphate + ADP + H(+)</text>
        <dbReference type="Rhea" id="RHEA:24952"/>
        <dbReference type="ChEBI" id="CHEBI:15377"/>
        <dbReference type="ChEBI" id="CHEBI:15378"/>
        <dbReference type="ChEBI" id="CHEBI:30616"/>
        <dbReference type="ChEBI" id="CHEBI:58690"/>
        <dbReference type="ChEBI" id="CHEBI:58722"/>
        <dbReference type="ChEBI" id="CHEBI:456216"/>
        <dbReference type="EC" id="2.7.1.170"/>
    </reaction>
</comment>
<dbReference type="GO" id="GO:0005524">
    <property type="term" value="F:ATP binding"/>
    <property type="evidence" value="ECO:0007669"/>
    <property type="project" value="UniProtKB-UniRule"/>
</dbReference>
<dbReference type="Pfam" id="PF03702">
    <property type="entry name" value="AnmK"/>
    <property type="match status" value="1"/>
</dbReference>
<dbReference type="InterPro" id="IPR043129">
    <property type="entry name" value="ATPase_NBD"/>
</dbReference>
<dbReference type="GO" id="GO:0009254">
    <property type="term" value="P:peptidoglycan turnover"/>
    <property type="evidence" value="ECO:0007669"/>
    <property type="project" value="UniProtKB-UniRule"/>
</dbReference>
<organism evidence="2 3">
    <name type="scientific">Snodgrassella alvi SCGC AB-598-J21</name>
    <dbReference type="NCBI Taxonomy" id="1385367"/>
    <lineage>
        <taxon>Bacteria</taxon>
        <taxon>Pseudomonadati</taxon>
        <taxon>Pseudomonadota</taxon>
        <taxon>Betaproteobacteria</taxon>
        <taxon>Neisseriales</taxon>
        <taxon>Neisseriaceae</taxon>
        <taxon>Snodgrassella</taxon>
    </lineage>
</organism>
<keyword evidence="1" id="KW-0119">Carbohydrate metabolism</keyword>
<keyword evidence="2" id="KW-0645">Protease</keyword>
<evidence type="ECO:0000313" key="2">
    <source>
        <dbReference type="EMBL" id="KEQ00929.1"/>
    </source>
</evidence>
<dbReference type="PANTHER" id="PTHR30605">
    <property type="entry name" value="ANHYDRO-N-ACETYLMURAMIC ACID KINASE"/>
    <property type="match status" value="1"/>
</dbReference>
<evidence type="ECO:0000256" key="1">
    <source>
        <dbReference type="HAMAP-Rule" id="MF_01270"/>
    </source>
</evidence>
<keyword evidence="1" id="KW-0808">Transferase</keyword>
<sequence length="371" mass="40256">MNSTPSFQYYIGLMSGTSMDGIDAVLAKLSGTQWLGVCAHAFVAYPETLKQQLLSLQIPQQNELAQTAVLAQQLARLNAQAVSTVLSTAQTEARAVTALGCHGQTIRHVPEQHYSIQLMDWALLAELTGITTVGDFRSRDLAAGGQGAPLVPAFHHAVFADEKQCRVVLNLGGIANISVLQPHQPAFGFDTGPANMLMDAWVQQNWQQEFDFNGTLAAQGRTIQPLLQAMLSHDYFSQPYPKSTGRDLFSFDWLSQYLNGQENPADVLRTLLELTAHSAVNAIINAAPDAGSVYACGGGAQNQLLMQTLAQQLELHRISLYSTDTLKLPAQLVEASAFAWLAACWYQRQPVATHHATGAHGARIPGCGYWV</sequence>
<keyword evidence="1" id="KW-0547">Nucleotide-binding</keyword>
<dbReference type="NCBIfam" id="NF007139">
    <property type="entry name" value="PRK09585.1-3"/>
    <property type="match status" value="1"/>
</dbReference>
<feature type="binding site" evidence="1">
    <location>
        <begin position="16"/>
        <end position="23"/>
    </location>
    <ligand>
        <name>ATP</name>
        <dbReference type="ChEBI" id="CHEBI:30616"/>
    </ligand>
</feature>
<name>A0A074W0G6_9NEIS</name>
<keyword evidence="1" id="KW-0418">Kinase</keyword>
<dbReference type="GO" id="GO:0016773">
    <property type="term" value="F:phosphotransferase activity, alcohol group as acceptor"/>
    <property type="evidence" value="ECO:0007669"/>
    <property type="project" value="UniProtKB-UniRule"/>
</dbReference>
<dbReference type="HAMAP" id="MF_01270">
    <property type="entry name" value="AnhMurNAc_kinase"/>
    <property type="match status" value="1"/>
</dbReference>
<dbReference type="GO" id="GO:0006040">
    <property type="term" value="P:amino sugar metabolic process"/>
    <property type="evidence" value="ECO:0007669"/>
    <property type="project" value="InterPro"/>
</dbReference>
<evidence type="ECO:0000313" key="3">
    <source>
        <dbReference type="Proteomes" id="UP000027644"/>
    </source>
</evidence>
<dbReference type="GO" id="GO:0097175">
    <property type="term" value="P:1,6-anhydro-N-acetyl-beta-muramic acid catabolic process"/>
    <property type="evidence" value="ECO:0007669"/>
    <property type="project" value="UniProtKB-UniRule"/>
</dbReference>
<protein>
    <recommendedName>
        <fullName evidence="1">Anhydro-N-acetylmuramic acid kinase</fullName>
        <ecNumber evidence="1">2.7.1.170</ecNumber>
    </recommendedName>
    <alternativeName>
        <fullName evidence="1">AnhMurNAc kinase</fullName>
    </alternativeName>
</protein>
<dbReference type="SUPFAM" id="SSF53067">
    <property type="entry name" value="Actin-like ATPase domain"/>
    <property type="match status" value="1"/>
</dbReference>
<comment type="pathway">
    <text evidence="1">Amino-sugar metabolism; 1,6-anhydro-N-acetylmuramate degradation.</text>
</comment>
<dbReference type="Proteomes" id="UP000027644">
    <property type="component" value="Unassembled WGS sequence"/>
</dbReference>
<reference evidence="2 3" key="1">
    <citation type="journal article" date="2014" name="PLoS Genet.">
        <title>Hidden diversity in honey bee gut symbionts detected by single-cell genomics.</title>
        <authorList>
            <person name="Engel P."/>
            <person name="Stepanauskas R."/>
            <person name="Moran N."/>
        </authorList>
    </citation>
    <scope>NUCLEOTIDE SEQUENCE [LARGE SCALE GENOMIC DNA]</scope>
    <source>
        <strain evidence="2 3">SCGC AB-598-J21</strain>
    </source>
</reference>
<dbReference type="PANTHER" id="PTHR30605:SF0">
    <property type="entry name" value="ANHYDRO-N-ACETYLMURAMIC ACID KINASE"/>
    <property type="match status" value="1"/>
</dbReference>
<dbReference type="Gene3D" id="3.30.420.40">
    <property type="match status" value="2"/>
</dbReference>
<comment type="pathway">
    <text evidence="1">Cell wall biogenesis; peptidoglycan recycling.</text>
</comment>
<dbReference type="UniPathway" id="UPA00544"/>
<keyword evidence="1" id="KW-0067">ATP-binding</keyword>
<dbReference type="GO" id="GO:0006508">
    <property type="term" value="P:proteolysis"/>
    <property type="evidence" value="ECO:0007669"/>
    <property type="project" value="UniProtKB-KW"/>
</dbReference>
<dbReference type="EMBL" id="AVQL01000441">
    <property type="protein sequence ID" value="KEQ00929.1"/>
    <property type="molecule type" value="Genomic_DNA"/>
</dbReference>
<keyword evidence="2" id="KW-0482">Metalloprotease</keyword>